<accession>A0ACC0LSG3</accession>
<reference evidence="1" key="1">
    <citation type="submission" date="2022-02" db="EMBL/GenBank/DDBJ databases">
        <title>Plant Genome Project.</title>
        <authorList>
            <person name="Zhang R.-G."/>
        </authorList>
    </citation>
    <scope>NUCLEOTIDE SEQUENCE</scope>
    <source>
        <strain evidence="1">AT1</strain>
    </source>
</reference>
<name>A0ACC0LSG3_RHOML</name>
<comment type="caution">
    <text evidence="1">The sequence shown here is derived from an EMBL/GenBank/DDBJ whole genome shotgun (WGS) entry which is preliminary data.</text>
</comment>
<keyword evidence="2" id="KW-1185">Reference proteome</keyword>
<sequence>MQIWVPTNPGGTERLALGIIVFESDFYLHSLWGLPNELSQNFTILLFHYDGWTNKLALLLNTLSIFLFKVCPPEKPKRDGALIHPCHHVQHLLKSWHLCFLETHGAVFGI</sequence>
<gene>
    <name evidence="1" type="ORF">RHMOL_Rhmol11G0110800</name>
</gene>
<dbReference type="Proteomes" id="UP001062846">
    <property type="component" value="Chromosome 11"/>
</dbReference>
<protein>
    <submittedName>
        <fullName evidence="1">Uncharacterized protein</fullName>
    </submittedName>
</protein>
<proteinExistence type="predicted"/>
<evidence type="ECO:0000313" key="1">
    <source>
        <dbReference type="EMBL" id="KAI8531098.1"/>
    </source>
</evidence>
<organism evidence="1 2">
    <name type="scientific">Rhododendron molle</name>
    <name type="common">Chinese azalea</name>
    <name type="synonym">Azalea mollis</name>
    <dbReference type="NCBI Taxonomy" id="49168"/>
    <lineage>
        <taxon>Eukaryota</taxon>
        <taxon>Viridiplantae</taxon>
        <taxon>Streptophyta</taxon>
        <taxon>Embryophyta</taxon>
        <taxon>Tracheophyta</taxon>
        <taxon>Spermatophyta</taxon>
        <taxon>Magnoliopsida</taxon>
        <taxon>eudicotyledons</taxon>
        <taxon>Gunneridae</taxon>
        <taxon>Pentapetalae</taxon>
        <taxon>asterids</taxon>
        <taxon>Ericales</taxon>
        <taxon>Ericaceae</taxon>
        <taxon>Ericoideae</taxon>
        <taxon>Rhodoreae</taxon>
        <taxon>Rhododendron</taxon>
    </lineage>
</organism>
<dbReference type="EMBL" id="CM046398">
    <property type="protein sequence ID" value="KAI8531098.1"/>
    <property type="molecule type" value="Genomic_DNA"/>
</dbReference>
<evidence type="ECO:0000313" key="2">
    <source>
        <dbReference type="Proteomes" id="UP001062846"/>
    </source>
</evidence>